<dbReference type="GO" id="GO:0005886">
    <property type="term" value="C:plasma membrane"/>
    <property type="evidence" value="ECO:0007669"/>
    <property type="project" value="UniProtKB-SubCell"/>
</dbReference>
<feature type="transmembrane region" description="Helical" evidence="7">
    <location>
        <begin position="370"/>
        <end position="389"/>
    </location>
</feature>
<dbReference type="AlphaFoldDB" id="A0A7W8YV34"/>
<proteinExistence type="inferred from homology"/>
<dbReference type="PANTHER" id="PTHR30572:SF4">
    <property type="entry name" value="ABC TRANSPORTER PERMEASE YTRF"/>
    <property type="match status" value="1"/>
</dbReference>
<comment type="similarity">
    <text evidence="6">Belongs to the ABC-4 integral membrane protein family.</text>
</comment>
<comment type="subcellular location">
    <subcellularLocation>
        <location evidence="1">Cell membrane</location>
        <topology evidence="1">Multi-pass membrane protein</topology>
    </subcellularLocation>
</comment>
<evidence type="ECO:0000259" key="9">
    <source>
        <dbReference type="Pfam" id="PF12704"/>
    </source>
</evidence>
<feature type="domain" description="MacB-like periplasmic core" evidence="9">
    <location>
        <begin position="22"/>
        <end position="245"/>
    </location>
</feature>
<evidence type="ECO:0000256" key="4">
    <source>
        <dbReference type="ARBA" id="ARBA00022989"/>
    </source>
</evidence>
<dbReference type="Pfam" id="PF12704">
    <property type="entry name" value="MacB_PCD"/>
    <property type="match status" value="1"/>
</dbReference>
<feature type="domain" description="ABC3 transporter permease C-terminal" evidence="8">
    <location>
        <begin position="287"/>
        <end position="399"/>
    </location>
</feature>
<protein>
    <submittedName>
        <fullName evidence="10">Putative ABC transport system permease protein</fullName>
    </submittedName>
</protein>
<accession>A0A7W8YV34</accession>
<dbReference type="InterPro" id="IPR025857">
    <property type="entry name" value="MacB_PCD"/>
</dbReference>
<evidence type="ECO:0000256" key="5">
    <source>
        <dbReference type="ARBA" id="ARBA00023136"/>
    </source>
</evidence>
<feature type="transmembrane region" description="Helical" evidence="7">
    <location>
        <begin position="328"/>
        <end position="358"/>
    </location>
</feature>
<evidence type="ECO:0000259" key="8">
    <source>
        <dbReference type="Pfam" id="PF02687"/>
    </source>
</evidence>
<dbReference type="RefSeq" id="WP_183868291.1">
    <property type="nucleotide sequence ID" value="NZ_JACHCF010000008.1"/>
</dbReference>
<evidence type="ECO:0000256" key="3">
    <source>
        <dbReference type="ARBA" id="ARBA00022692"/>
    </source>
</evidence>
<keyword evidence="4 7" id="KW-1133">Transmembrane helix</keyword>
<gene>
    <name evidence="10" type="ORF">HDE69_003441</name>
</gene>
<evidence type="ECO:0000256" key="2">
    <source>
        <dbReference type="ARBA" id="ARBA00022475"/>
    </source>
</evidence>
<evidence type="ECO:0000256" key="6">
    <source>
        <dbReference type="ARBA" id="ARBA00038076"/>
    </source>
</evidence>
<reference evidence="10 11" key="1">
    <citation type="submission" date="2020-08" db="EMBL/GenBank/DDBJ databases">
        <title>Genomic Encyclopedia of Type Strains, Phase IV (KMG-V): Genome sequencing to study the core and pangenomes of soil and plant-associated prokaryotes.</title>
        <authorList>
            <person name="Whitman W."/>
        </authorList>
    </citation>
    <scope>NUCLEOTIDE SEQUENCE [LARGE SCALE GENOMIC DNA]</scope>
    <source>
        <strain evidence="10 11">MP7CTX6</strain>
    </source>
</reference>
<dbReference type="PANTHER" id="PTHR30572">
    <property type="entry name" value="MEMBRANE COMPONENT OF TRANSPORTER-RELATED"/>
    <property type="match status" value="1"/>
</dbReference>
<organism evidence="10 11">
    <name type="scientific">Pedobacter cryoconitis</name>
    <dbReference type="NCBI Taxonomy" id="188932"/>
    <lineage>
        <taxon>Bacteria</taxon>
        <taxon>Pseudomonadati</taxon>
        <taxon>Bacteroidota</taxon>
        <taxon>Sphingobacteriia</taxon>
        <taxon>Sphingobacteriales</taxon>
        <taxon>Sphingobacteriaceae</taxon>
        <taxon>Pedobacter</taxon>
    </lineage>
</organism>
<name>A0A7W8YV34_9SPHI</name>
<evidence type="ECO:0000256" key="1">
    <source>
        <dbReference type="ARBA" id="ARBA00004651"/>
    </source>
</evidence>
<feature type="transmembrane region" description="Helical" evidence="7">
    <location>
        <begin position="21"/>
        <end position="42"/>
    </location>
</feature>
<dbReference type="InterPro" id="IPR003838">
    <property type="entry name" value="ABC3_permease_C"/>
</dbReference>
<dbReference type="Proteomes" id="UP000537718">
    <property type="component" value="Unassembled WGS sequence"/>
</dbReference>
<keyword evidence="5 7" id="KW-0472">Membrane</keyword>
<evidence type="ECO:0000256" key="7">
    <source>
        <dbReference type="SAM" id="Phobius"/>
    </source>
</evidence>
<keyword evidence="2" id="KW-1003">Cell membrane</keyword>
<keyword evidence="3 7" id="KW-0812">Transmembrane</keyword>
<dbReference type="GO" id="GO:0022857">
    <property type="term" value="F:transmembrane transporter activity"/>
    <property type="evidence" value="ECO:0007669"/>
    <property type="project" value="TreeGrafter"/>
</dbReference>
<sequence>MKLINLVRLALLALERNKLRALLTMLGIIIGVGSVITMMSIGEGSKESINASLSSMGSNMITITPYSNEPGGARLGGSSFKTLTYKDVEAMKKSAPDIATISPLASSSGQAINGANNWPTNIQGVSPEYLDIRKLVIKDGIVFSAQDVRASAKVCLLGKTVVDNLFPNGEDPIGKVIRFGKIPFQVIGVLVPKGYSNFGQDQDDLIIAPYTTIQKRITSSIYFGSIYASAINEGASDAAVNEINSILRESHRLRQNQDNDFQVRTQAELMTMMNSTSSMMTALLTAVASISLVIGGIGIMNIMYVSVTERTREIGLRMSIGARGIDILLQFLIEAVMISITGGVIGVVIGVSAALIVPKMLNWPTVISEFSIVISFLVCAVTGIFFGYYPALKASRLDPIEALRYE</sequence>
<feature type="transmembrane region" description="Helical" evidence="7">
    <location>
        <begin position="279"/>
        <end position="307"/>
    </location>
</feature>
<comment type="caution">
    <text evidence="10">The sequence shown here is derived from an EMBL/GenBank/DDBJ whole genome shotgun (WGS) entry which is preliminary data.</text>
</comment>
<dbReference type="EMBL" id="JACHCF010000008">
    <property type="protein sequence ID" value="MBB5622366.1"/>
    <property type="molecule type" value="Genomic_DNA"/>
</dbReference>
<evidence type="ECO:0000313" key="10">
    <source>
        <dbReference type="EMBL" id="MBB5622366.1"/>
    </source>
</evidence>
<dbReference type="Pfam" id="PF02687">
    <property type="entry name" value="FtsX"/>
    <property type="match status" value="1"/>
</dbReference>
<evidence type="ECO:0000313" key="11">
    <source>
        <dbReference type="Proteomes" id="UP000537718"/>
    </source>
</evidence>
<dbReference type="InterPro" id="IPR050250">
    <property type="entry name" value="Macrolide_Exporter_MacB"/>
</dbReference>